<dbReference type="AlphaFoldDB" id="A0A8X7BX79"/>
<dbReference type="PANTHER" id="PTHR33064:SF29">
    <property type="entry name" value="PEPTIDASE A2 DOMAIN-CONTAINING PROTEIN-RELATED"/>
    <property type="match status" value="1"/>
</dbReference>
<evidence type="ECO:0000313" key="7">
    <source>
        <dbReference type="Proteomes" id="UP000886998"/>
    </source>
</evidence>
<dbReference type="InterPro" id="IPR043128">
    <property type="entry name" value="Rev_trsase/Diguanyl_cyclase"/>
</dbReference>
<organism evidence="6 7">
    <name type="scientific">Trichonephila inaurata madagascariensis</name>
    <dbReference type="NCBI Taxonomy" id="2747483"/>
    <lineage>
        <taxon>Eukaryota</taxon>
        <taxon>Metazoa</taxon>
        <taxon>Ecdysozoa</taxon>
        <taxon>Arthropoda</taxon>
        <taxon>Chelicerata</taxon>
        <taxon>Arachnida</taxon>
        <taxon>Araneae</taxon>
        <taxon>Araneomorphae</taxon>
        <taxon>Entelegynae</taxon>
        <taxon>Araneoidea</taxon>
        <taxon>Nephilidae</taxon>
        <taxon>Trichonephila</taxon>
        <taxon>Trichonephila inaurata</taxon>
    </lineage>
</organism>
<dbReference type="FunFam" id="3.10.20.370:FF:000001">
    <property type="entry name" value="Retrovirus-related Pol polyprotein from transposon 17.6-like protein"/>
    <property type="match status" value="1"/>
</dbReference>
<evidence type="ECO:0000256" key="4">
    <source>
        <dbReference type="ARBA" id="ARBA00022918"/>
    </source>
</evidence>
<dbReference type="GO" id="GO:0003964">
    <property type="term" value="F:RNA-directed DNA polymerase activity"/>
    <property type="evidence" value="ECO:0007669"/>
    <property type="project" value="UniProtKB-KW"/>
</dbReference>
<dbReference type="SUPFAM" id="SSF56672">
    <property type="entry name" value="DNA/RNA polymerases"/>
    <property type="match status" value="1"/>
</dbReference>
<evidence type="ECO:0000256" key="2">
    <source>
        <dbReference type="ARBA" id="ARBA00022722"/>
    </source>
</evidence>
<evidence type="ECO:0000256" key="3">
    <source>
        <dbReference type="ARBA" id="ARBA00022759"/>
    </source>
</evidence>
<evidence type="ECO:0000256" key="1">
    <source>
        <dbReference type="ARBA" id="ARBA00022695"/>
    </source>
</evidence>
<dbReference type="Pfam" id="PF17919">
    <property type="entry name" value="RT_RNaseH_2"/>
    <property type="match status" value="1"/>
</dbReference>
<keyword evidence="7" id="KW-1185">Reference proteome</keyword>
<dbReference type="FunFam" id="3.30.70.270:FF:000115">
    <property type="entry name" value="Polyprotein of retroviral origin, putative"/>
    <property type="match status" value="1"/>
</dbReference>
<dbReference type="InterPro" id="IPR041577">
    <property type="entry name" value="RT_RNaseH_2"/>
</dbReference>
<dbReference type="InterPro" id="IPR051320">
    <property type="entry name" value="Viral_Replic_Matur_Polypro"/>
</dbReference>
<evidence type="ECO:0000259" key="5">
    <source>
        <dbReference type="Pfam" id="PF17919"/>
    </source>
</evidence>
<feature type="domain" description="Reverse transcriptase/retrotransposon-derived protein RNase H-like" evidence="5">
    <location>
        <begin position="123"/>
        <end position="210"/>
    </location>
</feature>
<protein>
    <submittedName>
        <fullName evidence="6">Retrovirus-related Pol polyprotein from transposon 17.6</fullName>
    </submittedName>
</protein>
<gene>
    <name evidence="6" type="primary">pol</name>
    <name evidence="6" type="ORF">TNIN_136381</name>
</gene>
<comment type="caution">
    <text evidence="6">The sequence shown here is derived from an EMBL/GenBank/DDBJ whole genome shotgun (WGS) entry which is preliminary data.</text>
</comment>
<dbReference type="OrthoDB" id="6512428at2759"/>
<dbReference type="InterPro" id="IPR043502">
    <property type="entry name" value="DNA/RNA_pol_sf"/>
</dbReference>
<dbReference type="PANTHER" id="PTHR33064">
    <property type="entry name" value="POL PROTEIN"/>
    <property type="match status" value="1"/>
</dbReference>
<keyword evidence="4" id="KW-0695">RNA-directed DNA polymerase</keyword>
<accession>A0A8X7BX79</accession>
<keyword evidence="3" id="KW-0255">Endonuclease</keyword>
<keyword evidence="1" id="KW-0808">Transferase</keyword>
<reference evidence="6" key="1">
    <citation type="submission" date="2020-08" db="EMBL/GenBank/DDBJ databases">
        <title>Multicomponent nature underlies the extraordinary mechanical properties of spider dragline silk.</title>
        <authorList>
            <person name="Kono N."/>
            <person name="Nakamura H."/>
            <person name="Mori M."/>
            <person name="Yoshida Y."/>
            <person name="Ohtoshi R."/>
            <person name="Malay A.D."/>
            <person name="Moran D.A.P."/>
            <person name="Tomita M."/>
            <person name="Numata K."/>
            <person name="Arakawa K."/>
        </authorList>
    </citation>
    <scope>NUCLEOTIDE SEQUENCE</scope>
</reference>
<evidence type="ECO:0000313" key="6">
    <source>
        <dbReference type="EMBL" id="GFY45977.1"/>
    </source>
</evidence>
<keyword evidence="1" id="KW-0548">Nucleotidyltransferase</keyword>
<dbReference type="Gene3D" id="3.10.20.370">
    <property type="match status" value="1"/>
</dbReference>
<dbReference type="Gene3D" id="3.30.70.270">
    <property type="match status" value="1"/>
</dbReference>
<keyword evidence="3" id="KW-0378">Hydrolase</keyword>
<dbReference type="Proteomes" id="UP000886998">
    <property type="component" value="Unassembled WGS sequence"/>
</dbReference>
<dbReference type="GO" id="GO:0004519">
    <property type="term" value="F:endonuclease activity"/>
    <property type="evidence" value="ECO:0007669"/>
    <property type="project" value="UniProtKB-KW"/>
</dbReference>
<dbReference type="EMBL" id="BMAV01005165">
    <property type="protein sequence ID" value="GFY45977.1"/>
    <property type="molecule type" value="Genomic_DNA"/>
</dbReference>
<proteinExistence type="predicted"/>
<name>A0A8X7BX79_9ARAC</name>
<sequence length="211" mass="24205">MLKPYHKIPELLNVVLGDTEEITEPSELEEDFPYMLTDPNVFDFREIVENNKLKERLGREKRSPAELKIEAIQNFPIPTTKTQIRAFLGLAGYYRQYIPMFSAIVAPLTDLLKGVNKTGKIVWNDKCNESFKMLKEKLSRKPVLHAPDFSKSFILQTDASDQGYGVVLTQKDDNGKEHPILFLSKKFTATERKYSTTEKECAAILYAIKKI</sequence>
<keyword evidence="2" id="KW-0540">Nuclease</keyword>